<gene>
    <name evidence="2" type="ORF">BJ983_000117</name>
</gene>
<evidence type="ECO:0008006" key="4">
    <source>
        <dbReference type="Google" id="ProtNLM"/>
    </source>
</evidence>
<evidence type="ECO:0000313" key="2">
    <source>
        <dbReference type="EMBL" id="NYD34015.1"/>
    </source>
</evidence>
<dbReference type="Proteomes" id="UP000535890">
    <property type="component" value="Unassembled WGS sequence"/>
</dbReference>
<reference evidence="2 3" key="1">
    <citation type="submission" date="2020-07" db="EMBL/GenBank/DDBJ databases">
        <title>Sequencing the genomes of 1000 actinobacteria strains.</title>
        <authorList>
            <person name="Klenk H.-P."/>
        </authorList>
    </citation>
    <scope>NUCLEOTIDE SEQUENCE [LARGE SCALE GENOMIC DNA]</scope>
    <source>
        <strain evidence="2 3">DSM 45772</strain>
    </source>
</reference>
<dbReference type="AlphaFoldDB" id="A0A7Y9J3J2"/>
<organism evidence="2 3">
    <name type="scientific">Actinomycetospora corticicola</name>
    <dbReference type="NCBI Taxonomy" id="663602"/>
    <lineage>
        <taxon>Bacteria</taxon>
        <taxon>Bacillati</taxon>
        <taxon>Actinomycetota</taxon>
        <taxon>Actinomycetes</taxon>
        <taxon>Pseudonocardiales</taxon>
        <taxon>Pseudonocardiaceae</taxon>
        <taxon>Actinomycetospora</taxon>
    </lineage>
</organism>
<comment type="caution">
    <text evidence="2">The sequence shown here is derived from an EMBL/GenBank/DDBJ whole genome shotgun (WGS) entry which is preliminary data.</text>
</comment>
<dbReference type="RefSeq" id="WP_179792021.1">
    <property type="nucleotide sequence ID" value="NZ_BAABHP010000012.1"/>
</dbReference>
<dbReference type="InterPro" id="IPR036514">
    <property type="entry name" value="SGNH_hydro_sf"/>
</dbReference>
<dbReference type="InterPro" id="IPR050023">
    <property type="entry name" value="OctT"/>
</dbReference>
<dbReference type="NCBIfam" id="NF043016">
    <property type="entry name" value="DigluglyOctase"/>
    <property type="match status" value="1"/>
</dbReference>
<evidence type="ECO:0000256" key="1">
    <source>
        <dbReference type="SAM" id="MobiDB-lite"/>
    </source>
</evidence>
<proteinExistence type="predicted"/>
<dbReference type="SUPFAM" id="SSF52266">
    <property type="entry name" value="SGNH hydrolase"/>
    <property type="match status" value="1"/>
</dbReference>
<dbReference type="EMBL" id="JACCBN010000001">
    <property type="protein sequence ID" value="NYD34015.1"/>
    <property type="molecule type" value="Genomic_DNA"/>
</dbReference>
<accession>A0A7Y9J3J2</accession>
<protein>
    <recommendedName>
        <fullName evidence="4">GDSL-like lipase/acylhydrolase family protein</fullName>
    </recommendedName>
</protein>
<feature type="region of interest" description="Disordered" evidence="1">
    <location>
        <begin position="235"/>
        <end position="261"/>
    </location>
</feature>
<dbReference type="Gene3D" id="3.40.50.1110">
    <property type="entry name" value="SGNH hydrolase"/>
    <property type="match status" value="1"/>
</dbReference>
<name>A0A7Y9J3J2_9PSEU</name>
<evidence type="ECO:0000313" key="3">
    <source>
        <dbReference type="Proteomes" id="UP000535890"/>
    </source>
</evidence>
<keyword evidence="3" id="KW-1185">Reference proteome</keyword>
<sequence>MTLLVLGDSLSFHGPRTAHPVDEPRLWPRVAGACLGTSTDLHAGLGWTARHAWTAVRTDPRVWASVRTADAVVLGIGGMDSLPSPLPTAVRELIPVLRPPSLAARARRLYRDRHARLVRLSRGRPTALPPGETVRCLEQIRVAVTTLRPHAPVVLLLPSVHRSALYGGVHPGRSAHVAAMRTWAASTGVRPLEVAPLVAEHVLGGHGNPDGIHWGWPAHRLVGEAVAGLLRPSQRVVPSGTADPGDPQADALTWEDTARRS</sequence>